<dbReference type="Proteomes" id="UP000058613">
    <property type="component" value="Chromosome"/>
</dbReference>
<keyword evidence="1" id="KW-0812">Transmembrane</keyword>
<dbReference type="GeneID" id="26099436"/>
<gene>
    <name evidence="3" type="ORF">Pdsh_00145</name>
    <name evidence="2" type="ORF">Pyrde_1098</name>
</gene>
<dbReference type="RefSeq" id="WP_055408919.1">
    <property type="nucleotide sequence ID" value="NZ_CP013011.1"/>
</dbReference>
<feature type="transmembrane region" description="Helical" evidence="1">
    <location>
        <begin position="70"/>
        <end position="91"/>
    </location>
</feature>
<evidence type="ECO:0008006" key="6">
    <source>
        <dbReference type="Google" id="ProtNLM"/>
    </source>
</evidence>
<dbReference type="Proteomes" id="UP000196694">
    <property type="component" value="Unassembled WGS sequence"/>
</dbReference>
<reference evidence="2 4" key="1">
    <citation type="submission" date="2015-10" db="EMBL/GenBank/DDBJ databases">
        <title>Complete genome sequence of hyperthermophilic archaeon Pyrodictium delaneyi Su06.</title>
        <authorList>
            <person name="Jung J.-H."/>
            <person name="Lin J."/>
            <person name="Holden J.F."/>
            <person name="Park C.-S."/>
        </authorList>
    </citation>
    <scope>NUCLEOTIDE SEQUENCE [LARGE SCALE GENOMIC DNA]</scope>
    <source>
        <strain evidence="2 4">Su06</strain>
    </source>
</reference>
<accession>A0A0P0N411</accession>
<proteinExistence type="predicted"/>
<evidence type="ECO:0000313" key="2">
    <source>
        <dbReference type="EMBL" id="ALL01146.1"/>
    </source>
</evidence>
<keyword evidence="5" id="KW-1185">Reference proteome</keyword>
<organism evidence="2 4">
    <name type="scientific">Pyrodictium delaneyi</name>
    <dbReference type="NCBI Taxonomy" id="1273541"/>
    <lineage>
        <taxon>Archaea</taxon>
        <taxon>Thermoproteota</taxon>
        <taxon>Thermoprotei</taxon>
        <taxon>Desulfurococcales</taxon>
        <taxon>Pyrodictiaceae</taxon>
        <taxon>Pyrodictium</taxon>
    </lineage>
</organism>
<dbReference type="EMBL" id="CP013011">
    <property type="protein sequence ID" value="ALL01146.1"/>
    <property type="molecule type" value="Genomic_DNA"/>
</dbReference>
<protein>
    <recommendedName>
        <fullName evidence="6">Peptidase M50 domain-containing protein</fullName>
    </recommendedName>
</protein>
<evidence type="ECO:0000313" key="3">
    <source>
        <dbReference type="EMBL" id="OWJ55278.1"/>
    </source>
</evidence>
<feature type="transmembrane region" description="Helical" evidence="1">
    <location>
        <begin position="103"/>
        <end position="122"/>
    </location>
</feature>
<reference evidence="3 5" key="2">
    <citation type="submission" date="2017-05" db="EMBL/GenBank/DDBJ databases">
        <title>The draft genome of the hyperthermophilic archaeon 'Pyrodictium delaneyi strain Hulk', an iron and nitrate reducer, reveals the capacity for sulfate reduction.</title>
        <authorList>
            <person name="Demey L.M."/>
            <person name="Miller C."/>
            <person name="Manzella M."/>
            <person name="Reguera G."/>
            <person name="Kashefi K."/>
        </authorList>
    </citation>
    <scope>NUCLEOTIDE SEQUENCE [LARGE SCALE GENOMIC DNA]</scope>
    <source>
        <strain evidence="3 5">Hulk</strain>
    </source>
</reference>
<evidence type="ECO:0000313" key="5">
    <source>
        <dbReference type="Proteomes" id="UP000196694"/>
    </source>
</evidence>
<keyword evidence="1" id="KW-1133">Transmembrane helix</keyword>
<dbReference type="AlphaFoldDB" id="A0A0P0N411"/>
<keyword evidence="1" id="KW-0472">Membrane</keyword>
<name>A0A0P0N411_9CREN</name>
<evidence type="ECO:0000313" key="4">
    <source>
        <dbReference type="Proteomes" id="UP000058613"/>
    </source>
</evidence>
<feature type="transmembrane region" description="Helical" evidence="1">
    <location>
        <begin position="6"/>
        <end position="27"/>
    </location>
</feature>
<sequence>MNLADIILATIMSALLYSVVHELIHYVTALMLGYNARLYIASDGILPSPAVEIKNEPQGVNKAIILYSPYIFNLIVLVTVNTVPLRLIALLTLPNILLEERRSILRTTIVAIGISMLILFIGKNGIGMSY</sequence>
<dbReference type="EMBL" id="NCQP01000001">
    <property type="protein sequence ID" value="OWJ55278.1"/>
    <property type="molecule type" value="Genomic_DNA"/>
</dbReference>
<dbReference type="KEGG" id="pdl:Pyrde_1098"/>
<evidence type="ECO:0000256" key="1">
    <source>
        <dbReference type="SAM" id="Phobius"/>
    </source>
</evidence>